<proteinExistence type="predicted"/>
<keyword evidence="3" id="KW-1185">Reference proteome</keyword>
<comment type="caution">
    <text evidence="2">The sequence shown here is derived from an EMBL/GenBank/DDBJ whole genome shotgun (WGS) entry which is preliminary data.</text>
</comment>
<dbReference type="Proteomes" id="UP001605036">
    <property type="component" value="Unassembled WGS sequence"/>
</dbReference>
<sequence length="134" mass="15155">MKDDHPGVGVGSVGASGMSSTASRSNVIEPSDDPEVCLLQRSQYSNPKASNRGRGHVMHMRIFGCSFSTKARRTAPVSQKRQFRKILQTALGEEKGRCRKWVRNIRAAFTNFIQIDRELELSNRRIVRKVLYYA</sequence>
<gene>
    <name evidence="2" type="ORF">R1flu_024681</name>
</gene>
<organism evidence="2 3">
    <name type="scientific">Riccia fluitans</name>
    <dbReference type="NCBI Taxonomy" id="41844"/>
    <lineage>
        <taxon>Eukaryota</taxon>
        <taxon>Viridiplantae</taxon>
        <taxon>Streptophyta</taxon>
        <taxon>Embryophyta</taxon>
        <taxon>Marchantiophyta</taxon>
        <taxon>Marchantiopsida</taxon>
        <taxon>Marchantiidae</taxon>
        <taxon>Marchantiales</taxon>
        <taxon>Ricciaceae</taxon>
        <taxon>Riccia</taxon>
    </lineage>
</organism>
<feature type="region of interest" description="Disordered" evidence="1">
    <location>
        <begin position="1"/>
        <end position="32"/>
    </location>
</feature>
<protein>
    <submittedName>
        <fullName evidence="2">Uncharacterized protein</fullName>
    </submittedName>
</protein>
<evidence type="ECO:0000313" key="3">
    <source>
        <dbReference type="Proteomes" id="UP001605036"/>
    </source>
</evidence>
<dbReference type="AlphaFoldDB" id="A0ABD1XW22"/>
<dbReference type="EMBL" id="JBHFFA010000007">
    <property type="protein sequence ID" value="KAL2612989.1"/>
    <property type="molecule type" value="Genomic_DNA"/>
</dbReference>
<evidence type="ECO:0000313" key="2">
    <source>
        <dbReference type="EMBL" id="KAL2612989.1"/>
    </source>
</evidence>
<evidence type="ECO:0000256" key="1">
    <source>
        <dbReference type="SAM" id="MobiDB-lite"/>
    </source>
</evidence>
<accession>A0ABD1XW22</accession>
<name>A0ABD1XW22_9MARC</name>
<reference evidence="2 3" key="1">
    <citation type="submission" date="2024-09" db="EMBL/GenBank/DDBJ databases">
        <title>Chromosome-scale assembly of Riccia fluitans.</title>
        <authorList>
            <person name="Paukszto L."/>
            <person name="Sawicki J."/>
            <person name="Karawczyk K."/>
            <person name="Piernik-Szablinska J."/>
            <person name="Szczecinska M."/>
            <person name="Mazdziarz M."/>
        </authorList>
    </citation>
    <scope>NUCLEOTIDE SEQUENCE [LARGE SCALE GENOMIC DNA]</scope>
    <source>
        <strain evidence="2">Rf_01</strain>
        <tissue evidence="2">Aerial parts of the thallus</tissue>
    </source>
</reference>